<organism evidence="1 2">
    <name type="scientific">Streptacidiphilus monticola</name>
    <dbReference type="NCBI Taxonomy" id="2161674"/>
    <lineage>
        <taxon>Bacteria</taxon>
        <taxon>Bacillati</taxon>
        <taxon>Actinomycetota</taxon>
        <taxon>Actinomycetes</taxon>
        <taxon>Kitasatosporales</taxon>
        <taxon>Streptomycetaceae</taxon>
        <taxon>Streptacidiphilus</taxon>
    </lineage>
</organism>
<dbReference type="Pfam" id="PF05331">
    <property type="entry name" value="DUF742"/>
    <property type="match status" value="1"/>
</dbReference>
<gene>
    <name evidence="1" type="ORF">ACFP3V_02725</name>
</gene>
<sequence length="125" mass="13501">MSPEDYPGDDPWVDDELPKLRPYVVTGGRTQPSRRLELASMLRAGRAGSPHGLDAEHAQAVDLCRVFPRSVAELAGTLRQPAQITKVLLSDLLDTGALVLASPAKAADPKDPRLLEQIIAGLREL</sequence>
<accession>A0ABW1FXQ0</accession>
<protein>
    <submittedName>
        <fullName evidence="1">DUF742 domain-containing protein</fullName>
    </submittedName>
</protein>
<dbReference type="Proteomes" id="UP001596174">
    <property type="component" value="Unassembled WGS sequence"/>
</dbReference>
<reference evidence="2" key="1">
    <citation type="journal article" date="2019" name="Int. J. Syst. Evol. Microbiol.">
        <title>The Global Catalogue of Microorganisms (GCM) 10K type strain sequencing project: providing services to taxonomists for standard genome sequencing and annotation.</title>
        <authorList>
            <consortium name="The Broad Institute Genomics Platform"/>
            <consortium name="The Broad Institute Genome Sequencing Center for Infectious Disease"/>
            <person name="Wu L."/>
            <person name="Ma J."/>
        </authorList>
    </citation>
    <scope>NUCLEOTIDE SEQUENCE [LARGE SCALE GENOMIC DNA]</scope>
    <source>
        <strain evidence="2">JCM 4816</strain>
    </source>
</reference>
<dbReference type="PANTHER" id="PTHR36221:SF1">
    <property type="entry name" value="DUF742 DOMAIN-CONTAINING PROTEIN"/>
    <property type="match status" value="1"/>
</dbReference>
<dbReference type="InterPro" id="IPR007995">
    <property type="entry name" value="DUF742"/>
</dbReference>
<evidence type="ECO:0000313" key="1">
    <source>
        <dbReference type="EMBL" id="MFC5906137.1"/>
    </source>
</evidence>
<dbReference type="RefSeq" id="WP_380579260.1">
    <property type="nucleotide sequence ID" value="NZ_JBHSQJ010000008.1"/>
</dbReference>
<keyword evidence="2" id="KW-1185">Reference proteome</keyword>
<proteinExistence type="predicted"/>
<dbReference type="EMBL" id="JBHSQJ010000008">
    <property type="protein sequence ID" value="MFC5906137.1"/>
    <property type="molecule type" value="Genomic_DNA"/>
</dbReference>
<name>A0ABW1FXQ0_9ACTN</name>
<evidence type="ECO:0000313" key="2">
    <source>
        <dbReference type="Proteomes" id="UP001596174"/>
    </source>
</evidence>
<dbReference type="PANTHER" id="PTHR36221">
    <property type="entry name" value="DUF742 DOMAIN-CONTAINING PROTEIN"/>
    <property type="match status" value="1"/>
</dbReference>
<comment type="caution">
    <text evidence="1">The sequence shown here is derived from an EMBL/GenBank/DDBJ whole genome shotgun (WGS) entry which is preliminary data.</text>
</comment>